<dbReference type="Proteomes" id="UP000799777">
    <property type="component" value="Unassembled WGS sequence"/>
</dbReference>
<dbReference type="SUPFAM" id="SSF51905">
    <property type="entry name" value="FAD/NAD(P)-binding domain"/>
    <property type="match status" value="1"/>
</dbReference>
<dbReference type="InterPro" id="IPR036188">
    <property type="entry name" value="FAD/NAD-bd_sf"/>
</dbReference>
<dbReference type="Pfam" id="PF01266">
    <property type="entry name" value="DAO"/>
    <property type="match status" value="1"/>
</dbReference>
<dbReference type="PANTHER" id="PTHR13847:SF284">
    <property type="entry name" value="FAD DEPENDENT OXIDOREDUCTASE DOMAIN-CONTAINING PROTEIN"/>
    <property type="match status" value="1"/>
</dbReference>
<dbReference type="EMBL" id="ML978198">
    <property type="protein sequence ID" value="KAF2029675.1"/>
    <property type="molecule type" value="Genomic_DNA"/>
</dbReference>
<dbReference type="Gene3D" id="3.30.9.10">
    <property type="entry name" value="D-Amino Acid Oxidase, subunit A, domain 2"/>
    <property type="match status" value="1"/>
</dbReference>
<organism evidence="2 3">
    <name type="scientific">Setomelanomma holmii</name>
    <dbReference type="NCBI Taxonomy" id="210430"/>
    <lineage>
        <taxon>Eukaryota</taxon>
        <taxon>Fungi</taxon>
        <taxon>Dikarya</taxon>
        <taxon>Ascomycota</taxon>
        <taxon>Pezizomycotina</taxon>
        <taxon>Dothideomycetes</taxon>
        <taxon>Pleosporomycetidae</taxon>
        <taxon>Pleosporales</taxon>
        <taxon>Pleosporineae</taxon>
        <taxon>Phaeosphaeriaceae</taxon>
        <taxon>Setomelanomma</taxon>
    </lineage>
</organism>
<comment type="caution">
    <text evidence="2">The sequence shown here is derived from an EMBL/GenBank/DDBJ whole genome shotgun (WGS) entry which is preliminary data.</text>
</comment>
<feature type="domain" description="FAD dependent oxidoreductase" evidence="1">
    <location>
        <begin position="47"/>
        <end position="455"/>
    </location>
</feature>
<accession>A0A9P4H9S1</accession>
<dbReference type="PANTHER" id="PTHR13847">
    <property type="entry name" value="SARCOSINE DEHYDROGENASE-RELATED"/>
    <property type="match status" value="1"/>
</dbReference>
<dbReference type="InterPro" id="IPR006076">
    <property type="entry name" value="FAD-dep_OxRdtase"/>
</dbReference>
<evidence type="ECO:0000313" key="3">
    <source>
        <dbReference type="Proteomes" id="UP000799777"/>
    </source>
</evidence>
<protein>
    <submittedName>
        <fullName evidence="2">FAD dependent oxidoreductase-like protein</fullName>
    </submittedName>
</protein>
<reference evidence="2" key="1">
    <citation type="journal article" date="2020" name="Stud. Mycol.">
        <title>101 Dothideomycetes genomes: a test case for predicting lifestyles and emergence of pathogens.</title>
        <authorList>
            <person name="Haridas S."/>
            <person name="Albert R."/>
            <person name="Binder M."/>
            <person name="Bloem J."/>
            <person name="Labutti K."/>
            <person name="Salamov A."/>
            <person name="Andreopoulos B."/>
            <person name="Baker S."/>
            <person name="Barry K."/>
            <person name="Bills G."/>
            <person name="Bluhm B."/>
            <person name="Cannon C."/>
            <person name="Castanera R."/>
            <person name="Culley D."/>
            <person name="Daum C."/>
            <person name="Ezra D."/>
            <person name="Gonzalez J."/>
            <person name="Henrissat B."/>
            <person name="Kuo A."/>
            <person name="Liang C."/>
            <person name="Lipzen A."/>
            <person name="Lutzoni F."/>
            <person name="Magnuson J."/>
            <person name="Mondo S."/>
            <person name="Nolan M."/>
            <person name="Ohm R."/>
            <person name="Pangilinan J."/>
            <person name="Park H.-J."/>
            <person name="Ramirez L."/>
            <person name="Alfaro M."/>
            <person name="Sun H."/>
            <person name="Tritt A."/>
            <person name="Yoshinaga Y."/>
            <person name="Zwiers L.-H."/>
            <person name="Turgeon B."/>
            <person name="Goodwin S."/>
            <person name="Spatafora J."/>
            <person name="Crous P."/>
            <person name="Grigoriev I."/>
        </authorList>
    </citation>
    <scope>NUCLEOTIDE SEQUENCE</scope>
    <source>
        <strain evidence="2">CBS 110217</strain>
    </source>
</reference>
<evidence type="ECO:0000313" key="2">
    <source>
        <dbReference type="EMBL" id="KAF2029675.1"/>
    </source>
</evidence>
<keyword evidence="3" id="KW-1185">Reference proteome</keyword>
<dbReference type="OrthoDB" id="429143at2759"/>
<dbReference type="GO" id="GO:0005737">
    <property type="term" value="C:cytoplasm"/>
    <property type="evidence" value="ECO:0007669"/>
    <property type="project" value="TreeGrafter"/>
</dbReference>
<evidence type="ECO:0000259" key="1">
    <source>
        <dbReference type="Pfam" id="PF01266"/>
    </source>
</evidence>
<dbReference type="Gene3D" id="3.50.50.60">
    <property type="entry name" value="FAD/NAD(P)-binding domain"/>
    <property type="match status" value="1"/>
</dbReference>
<gene>
    <name evidence="2" type="ORF">EK21DRAFT_112717</name>
</gene>
<sequence length="497" mass="54389">MESRARIPVGPPVANPLPSYWQHPKSPLANVIEPEVDDAATTPYTHAIIGSGISGTMIAYNLLKTQPNARVIMIEAREICSGATGRNGGHTKAASYRSYLAHVEELGKEEALKIARLEYANIVETHQLAKELEIKCESEMCTTVDVIYDEETLEKGKLAIEALQADTTAEEKEAGEMAWYQLHTGREAAINEFHVAMQNANPAIKKEEHAHGMIEYMAGRIHAYRFTTGVLQECVKMGLILCTNTTVHSISPSDQLQLSDHPSYTIRTSHNPIATQTVILATNGYTPYLLPSLQAAIVPMRGQITAQRPGPASKLPSPLVSTYSFIYRNGYEYMIPRPIDNGKQHIIIGGGLGRLPEFGASEYGTVDDASLNPTVSTYLRESLVGYFGAENWGETNQDDASQRIVQEWPGIMGATADGRPFVGQFPGMRGVWMSAGFNGHGMVLCLMSAEALARMLLGEEKPEWFPKSFLISGERLDGLQKKGFGGRVDMSVSDTAK</sequence>
<name>A0A9P4H9S1_9PLEO</name>
<dbReference type="AlphaFoldDB" id="A0A9P4H9S1"/>
<proteinExistence type="predicted"/>